<dbReference type="SUPFAM" id="SSF48498">
    <property type="entry name" value="Tetracyclin repressor-like, C-terminal domain"/>
    <property type="match status" value="1"/>
</dbReference>
<feature type="DNA-binding region" description="H-T-H motif" evidence="4">
    <location>
        <begin position="24"/>
        <end position="43"/>
    </location>
</feature>
<accession>A0A401UXW3</accession>
<evidence type="ECO:0000313" key="7">
    <source>
        <dbReference type="Proteomes" id="UP000288246"/>
    </source>
</evidence>
<dbReference type="InterPro" id="IPR009057">
    <property type="entry name" value="Homeodomain-like_sf"/>
</dbReference>
<evidence type="ECO:0000256" key="1">
    <source>
        <dbReference type="ARBA" id="ARBA00023015"/>
    </source>
</evidence>
<evidence type="ECO:0000256" key="3">
    <source>
        <dbReference type="ARBA" id="ARBA00023163"/>
    </source>
</evidence>
<dbReference type="RefSeq" id="WP_200829640.1">
    <property type="nucleotide sequence ID" value="NZ_BHYL01000062.1"/>
</dbReference>
<dbReference type="AlphaFoldDB" id="A0A401UXW3"/>
<dbReference type="EMBL" id="BHYL01000062">
    <property type="protein sequence ID" value="GCD19380.1"/>
    <property type="molecule type" value="Genomic_DNA"/>
</dbReference>
<dbReference type="InterPro" id="IPR025996">
    <property type="entry name" value="MT1864/Rv1816-like_C"/>
</dbReference>
<dbReference type="Gene3D" id="1.10.357.10">
    <property type="entry name" value="Tetracycline Repressor, domain 2"/>
    <property type="match status" value="1"/>
</dbReference>
<dbReference type="GO" id="GO:0003700">
    <property type="term" value="F:DNA-binding transcription factor activity"/>
    <property type="evidence" value="ECO:0007669"/>
    <property type="project" value="TreeGrafter"/>
</dbReference>
<gene>
    <name evidence="6" type="ORF">CTKZ_09420</name>
</gene>
<dbReference type="SUPFAM" id="SSF46689">
    <property type="entry name" value="Homeodomain-like"/>
    <property type="match status" value="1"/>
</dbReference>
<feature type="domain" description="HTH tetR-type" evidence="5">
    <location>
        <begin position="1"/>
        <end position="61"/>
    </location>
</feature>
<name>A0A401UXW3_9CELL</name>
<dbReference type="Proteomes" id="UP000288246">
    <property type="component" value="Unassembled WGS sequence"/>
</dbReference>
<evidence type="ECO:0000313" key="6">
    <source>
        <dbReference type="EMBL" id="GCD19380.1"/>
    </source>
</evidence>
<dbReference type="InterPro" id="IPR036271">
    <property type="entry name" value="Tet_transcr_reg_TetR-rel_C_sf"/>
</dbReference>
<comment type="caution">
    <text evidence="6">The sequence shown here is derived from an EMBL/GenBank/DDBJ whole genome shotgun (WGS) entry which is preliminary data.</text>
</comment>
<keyword evidence="7" id="KW-1185">Reference proteome</keyword>
<evidence type="ECO:0000256" key="4">
    <source>
        <dbReference type="PROSITE-ProRule" id="PRU00335"/>
    </source>
</evidence>
<reference evidence="6 7" key="1">
    <citation type="submission" date="2018-11" db="EMBL/GenBank/DDBJ databases">
        <title>Draft genome sequence of Cellulomonas takizawaensis strain TKZ-21.</title>
        <authorList>
            <person name="Yamamura H."/>
            <person name="Hayashi T."/>
            <person name="Hamada M."/>
            <person name="Serisawa Y."/>
            <person name="Matsuyama K."/>
            <person name="Nakagawa Y."/>
            <person name="Otoguro M."/>
            <person name="Yanagida F."/>
            <person name="Hayakawa M."/>
        </authorList>
    </citation>
    <scope>NUCLEOTIDE SEQUENCE [LARGE SCALE GENOMIC DNA]</scope>
    <source>
        <strain evidence="6 7">TKZ-21</strain>
    </source>
</reference>
<dbReference type="Pfam" id="PF13305">
    <property type="entry name" value="TetR_C_33"/>
    <property type="match status" value="1"/>
</dbReference>
<evidence type="ECO:0000259" key="5">
    <source>
        <dbReference type="PROSITE" id="PS50977"/>
    </source>
</evidence>
<sequence>MATRALILEKAAELLASSPDGTVSTRAVCEAAGVGQPVLYRLFGDKDGLMSAVVDQVWDEYLTMKRAATPSADPLDDLRRGWDAHTAFALAHPHAYRLVFGTTLTTTPEAPAEAMALLRGVLDRLAAQGRLRLPPDDAARVVMAANSGVALGLLLRPGSYPDAAISTLTRQAVERAVLADAGPADDAPAVAATTLRAHLRETERFSAREAALLDEWLARLQTPPAADRPHLTAPDRT</sequence>
<organism evidence="6 7">
    <name type="scientific">Cellulomonas algicola</name>
    <dbReference type="NCBI Taxonomy" id="2071633"/>
    <lineage>
        <taxon>Bacteria</taxon>
        <taxon>Bacillati</taxon>
        <taxon>Actinomycetota</taxon>
        <taxon>Actinomycetes</taxon>
        <taxon>Micrococcales</taxon>
        <taxon>Cellulomonadaceae</taxon>
        <taxon>Cellulomonas</taxon>
    </lineage>
</organism>
<keyword evidence="3" id="KW-0804">Transcription</keyword>
<dbReference type="Pfam" id="PF00440">
    <property type="entry name" value="TetR_N"/>
    <property type="match status" value="1"/>
</dbReference>
<dbReference type="PANTHER" id="PTHR30055:SF234">
    <property type="entry name" value="HTH-TYPE TRANSCRIPTIONAL REGULATOR BETI"/>
    <property type="match status" value="1"/>
</dbReference>
<dbReference type="InterPro" id="IPR050109">
    <property type="entry name" value="HTH-type_TetR-like_transc_reg"/>
</dbReference>
<protein>
    <submittedName>
        <fullName evidence="6">TetR family transcriptional regulator</fullName>
    </submittedName>
</protein>
<proteinExistence type="predicted"/>
<keyword evidence="2 4" id="KW-0238">DNA-binding</keyword>
<keyword evidence="1" id="KW-0805">Transcription regulation</keyword>
<dbReference type="PROSITE" id="PS50977">
    <property type="entry name" value="HTH_TETR_2"/>
    <property type="match status" value="1"/>
</dbReference>
<dbReference type="InterPro" id="IPR001647">
    <property type="entry name" value="HTH_TetR"/>
</dbReference>
<evidence type="ECO:0000256" key="2">
    <source>
        <dbReference type="ARBA" id="ARBA00023125"/>
    </source>
</evidence>
<dbReference type="GO" id="GO:0000976">
    <property type="term" value="F:transcription cis-regulatory region binding"/>
    <property type="evidence" value="ECO:0007669"/>
    <property type="project" value="TreeGrafter"/>
</dbReference>
<dbReference type="PANTHER" id="PTHR30055">
    <property type="entry name" value="HTH-TYPE TRANSCRIPTIONAL REGULATOR RUTR"/>
    <property type="match status" value="1"/>
</dbReference>